<reference evidence="3" key="1">
    <citation type="submission" date="2020-09" db="EMBL/GenBank/DDBJ databases">
        <title>Iningainema tapete sp. nov. (Scytonemataceae, Cyanobacteria) from greenhouses in central Florida (USA) produces two types of nodularin with biosynthetic potential for microcystin-LR and anabaenopeptins.</title>
        <authorList>
            <person name="Berthold D.E."/>
            <person name="Lefler F.W."/>
            <person name="Huang I.-S."/>
            <person name="Abdulla H."/>
            <person name="Zimba P.V."/>
            <person name="Laughinghouse H.D. IV."/>
        </authorList>
    </citation>
    <scope>NUCLEOTIDE SEQUENCE</scope>
    <source>
        <strain evidence="3">BLCCT55</strain>
    </source>
</reference>
<dbReference type="PRINTS" id="PR01217">
    <property type="entry name" value="PRICHEXTENSN"/>
</dbReference>
<feature type="compositionally biased region" description="Low complexity" evidence="1">
    <location>
        <begin position="458"/>
        <end position="475"/>
    </location>
</feature>
<evidence type="ECO:0000313" key="4">
    <source>
        <dbReference type="Proteomes" id="UP000629098"/>
    </source>
</evidence>
<dbReference type="InterPro" id="IPR006860">
    <property type="entry name" value="FecR"/>
</dbReference>
<proteinExistence type="predicted"/>
<feature type="region of interest" description="Disordered" evidence="1">
    <location>
        <begin position="297"/>
        <end position="481"/>
    </location>
</feature>
<feature type="compositionally biased region" description="Pro residues" evidence="1">
    <location>
        <begin position="360"/>
        <end position="399"/>
    </location>
</feature>
<dbReference type="EMBL" id="JACXAE010000072">
    <property type="protein sequence ID" value="MBD2774517.1"/>
    <property type="molecule type" value="Genomic_DNA"/>
</dbReference>
<feature type="compositionally biased region" description="Low complexity" evidence="1">
    <location>
        <begin position="532"/>
        <end position="547"/>
    </location>
</feature>
<evidence type="ECO:0000259" key="2">
    <source>
        <dbReference type="Pfam" id="PF04773"/>
    </source>
</evidence>
<dbReference type="PANTHER" id="PTHR38731:SF3">
    <property type="entry name" value="BLL6125 PROTEIN"/>
    <property type="match status" value="1"/>
</dbReference>
<accession>A0A8J6XQB0</accession>
<gene>
    <name evidence="3" type="ORF">ICL16_21220</name>
</gene>
<dbReference type="Proteomes" id="UP000629098">
    <property type="component" value="Unassembled WGS sequence"/>
</dbReference>
<name>A0A8J6XQB0_9CYAN</name>
<keyword evidence="4" id="KW-1185">Reference proteome</keyword>
<organism evidence="3 4">
    <name type="scientific">Iningainema tapete BLCC-T55</name>
    <dbReference type="NCBI Taxonomy" id="2748662"/>
    <lineage>
        <taxon>Bacteria</taxon>
        <taxon>Bacillati</taxon>
        <taxon>Cyanobacteriota</taxon>
        <taxon>Cyanophyceae</taxon>
        <taxon>Nostocales</taxon>
        <taxon>Scytonemataceae</taxon>
        <taxon>Iningainema tapete</taxon>
    </lineage>
</organism>
<protein>
    <submittedName>
        <fullName evidence="3">FecR domain-containing protein</fullName>
    </submittedName>
</protein>
<sequence length="583" mass="61222">MLRKFISLTVIGLWGVFVLQLPEKANAATPLTKAEIQDLRNLVQLMRLNEPKRKAKHKDAMTPGDGLSTGRASLADLRFNDGSLARVGEQAVFRFLPQTRNFRLSNGTVLLVIPPGQGQTRINTPSAAAAIRGSALFVRYDQATDTTLVGALTNSGIQVYNQNASQSQELQAGQMIVVVKGKFKGLYDFDLRTFYDTSDLVRGLDLPLRGKPSPDPAIAQVQQETAAAVAAQKPIVGQGVVENPTFVKLTASTNSSTSNNNVRDNTPVNTLLETGQVFSNQEKQPLQIIETDQPLKPYIPSESVTKPPNPSPSVTPPTENSKPPSEPSIQPPTSSQIIEPIKPSTPNNQPPTNGNTTNPPTTPVTPVTPPTTPITPVTPPTTPVTPVTPPTTPVTPVTPPTNGNTTNPPTTPITPVTPPTTPVTPVIPPTNGNTTNPPTTPVTPVTPPTTPVTPVIPPTSTIPITPVTPPINTTPITPPTTPVTPVIPPTSTIPITPVTPPINTTPITPPNNGIPIIPVTPPTTPVTPVNPPTTSLPTNGNTTNPTPSVSPPSPPTTTPAPTTKPPVPTSINPLTPMPPKPST</sequence>
<comment type="caution">
    <text evidence="3">The sequence shown here is derived from an EMBL/GenBank/DDBJ whole genome shotgun (WGS) entry which is preliminary data.</text>
</comment>
<feature type="compositionally biased region" description="Pro residues" evidence="1">
    <location>
        <begin position="518"/>
        <end position="531"/>
    </location>
</feature>
<evidence type="ECO:0000313" key="3">
    <source>
        <dbReference type="EMBL" id="MBD2774517.1"/>
    </source>
</evidence>
<dbReference type="Pfam" id="PF04773">
    <property type="entry name" value="FecR"/>
    <property type="match status" value="1"/>
</dbReference>
<evidence type="ECO:0000256" key="1">
    <source>
        <dbReference type="SAM" id="MobiDB-lite"/>
    </source>
</evidence>
<feature type="compositionally biased region" description="Low complexity" evidence="1">
    <location>
        <begin position="344"/>
        <end position="359"/>
    </location>
</feature>
<dbReference type="RefSeq" id="WP_190831678.1">
    <property type="nucleotide sequence ID" value="NZ_CAWPPI010000072.1"/>
</dbReference>
<dbReference type="AlphaFoldDB" id="A0A8J6XQB0"/>
<feature type="compositionally biased region" description="Pro residues" evidence="1">
    <location>
        <begin position="548"/>
        <end position="568"/>
    </location>
</feature>
<dbReference type="PANTHER" id="PTHR38731">
    <property type="entry name" value="LIPL45-RELATED LIPOPROTEIN-RELATED"/>
    <property type="match status" value="1"/>
</dbReference>
<feature type="domain" description="FecR protein" evidence="2">
    <location>
        <begin position="67"/>
        <end position="148"/>
    </location>
</feature>
<feature type="region of interest" description="Disordered" evidence="1">
    <location>
        <begin position="516"/>
        <end position="583"/>
    </location>
</feature>
<feature type="compositionally biased region" description="Pro residues" evidence="1">
    <location>
        <begin position="409"/>
        <end position="428"/>
    </location>
</feature>
<feature type="compositionally biased region" description="Pro residues" evidence="1">
    <location>
        <begin position="438"/>
        <end position="457"/>
    </location>
</feature>